<gene>
    <name evidence="9" type="ORF">U9M73_03575</name>
</gene>
<evidence type="ECO:0000256" key="7">
    <source>
        <dbReference type="RuleBase" id="RU363032"/>
    </source>
</evidence>
<sequence>MNQAIRPSRKAFILYMLPGFILYTFIVFVPIVLAFYYGFFDWSGGTKMNYIGLDNFIALAKDDVFIQSFVNNIYLTVLCIVGQIGFAFLFAILLNTRGVRFKAFHRTMSYFPSVLSAVVIGFIWTMLYDYNYGLINIFLKQIGKAEWIQPWLNNESLALTLVAIPLIWQYIGYYMIIILSALASIDPQVLEMAEIDGANGWKKAIHITLPLVKNTLIVCVTLCIAGTMKVFDHIYVMTGGGPGTSSNVMALNAYKTSFLSYKMGYGSAMSIGILILSLIFIAGTRWLLLSFTKDKSSGRMSSR</sequence>
<dbReference type="Proteomes" id="UP001292216">
    <property type="component" value="Unassembled WGS sequence"/>
</dbReference>
<keyword evidence="4 7" id="KW-0812">Transmembrane</keyword>
<comment type="similarity">
    <text evidence="7">Belongs to the binding-protein-dependent transport system permease family.</text>
</comment>
<comment type="caution">
    <text evidence="9">The sequence shown here is derived from an EMBL/GenBank/DDBJ whole genome shotgun (WGS) entry which is preliminary data.</text>
</comment>
<feature type="transmembrane region" description="Helical" evidence="7">
    <location>
        <begin position="107"/>
        <end position="127"/>
    </location>
</feature>
<dbReference type="PROSITE" id="PS50928">
    <property type="entry name" value="ABC_TM1"/>
    <property type="match status" value="1"/>
</dbReference>
<protein>
    <submittedName>
        <fullName evidence="9">Sugar ABC transporter permease</fullName>
    </submittedName>
</protein>
<dbReference type="InterPro" id="IPR051393">
    <property type="entry name" value="ABC_transporter_permease"/>
</dbReference>
<keyword evidence="10" id="KW-1185">Reference proteome</keyword>
<keyword evidence="3" id="KW-1003">Cell membrane</keyword>
<evidence type="ECO:0000256" key="3">
    <source>
        <dbReference type="ARBA" id="ARBA00022475"/>
    </source>
</evidence>
<evidence type="ECO:0000313" key="10">
    <source>
        <dbReference type="Proteomes" id="UP001292216"/>
    </source>
</evidence>
<evidence type="ECO:0000256" key="2">
    <source>
        <dbReference type="ARBA" id="ARBA00022448"/>
    </source>
</evidence>
<keyword evidence="5 7" id="KW-1133">Transmembrane helix</keyword>
<feature type="transmembrane region" description="Helical" evidence="7">
    <location>
        <begin position="157"/>
        <end position="183"/>
    </location>
</feature>
<keyword evidence="2 7" id="KW-0813">Transport</keyword>
<feature type="transmembrane region" description="Helical" evidence="7">
    <location>
        <begin position="268"/>
        <end position="291"/>
    </location>
</feature>
<dbReference type="Gene3D" id="1.10.3720.10">
    <property type="entry name" value="MetI-like"/>
    <property type="match status" value="1"/>
</dbReference>
<evidence type="ECO:0000256" key="6">
    <source>
        <dbReference type="ARBA" id="ARBA00023136"/>
    </source>
</evidence>
<evidence type="ECO:0000313" key="9">
    <source>
        <dbReference type="EMBL" id="MEA3569072.1"/>
    </source>
</evidence>
<accession>A0ABU5PH03</accession>
<feature type="transmembrane region" description="Helical" evidence="7">
    <location>
        <begin position="12"/>
        <end position="39"/>
    </location>
</feature>
<evidence type="ECO:0000256" key="4">
    <source>
        <dbReference type="ARBA" id="ARBA00022692"/>
    </source>
</evidence>
<dbReference type="PANTHER" id="PTHR30193:SF37">
    <property type="entry name" value="INNER MEMBRANE ABC TRANSPORTER PERMEASE PROTEIN YCJO"/>
    <property type="match status" value="1"/>
</dbReference>
<dbReference type="CDD" id="cd06261">
    <property type="entry name" value="TM_PBP2"/>
    <property type="match status" value="1"/>
</dbReference>
<reference evidence="9 10" key="1">
    <citation type="submission" date="2023-12" db="EMBL/GenBank/DDBJ databases">
        <title>Whole genome sequencing of Paenibacillus phoenicis isolated from the Phoenix Mars Lander spacecraft assembly facility.</title>
        <authorList>
            <person name="Garcia A."/>
            <person name="Venkateswaran K."/>
        </authorList>
    </citation>
    <scope>NUCLEOTIDE SEQUENCE [LARGE SCALE GENOMIC DNA]</scope>
    <source>
        <strain evidence="9 10">3PO2SA</strain>
    </source>
</reference>
<evidence type="ECO:0000256" key="5">
    <source>
        <dbReference type="ARBA" id="ARBA00022989"/>
    </source>
</evidence>
<dbReference type="InterPro" id="IPR035906">
    <property type="entry name" value="MetI-like_sf"/>
</dbReference>
<evidence type="ECO:0000256" key="1">
    <source>
        <dbReference type="ARBA" id="ARBA00004651"/>
    </source>
</evidence>
<proteinExistence type="inferred from homology"/>
<feature type="domain" description="ABC transmembrane type-1" evidence="8">
    <location>
        <begin position="69"/>
        <end position="282"/>
    </location>
</feature>
<dbReference type="PANTHER" id="PTHR30193">
    <property type="entry name" value="ABC TRANSPORTER PERMEASE PROTEIN"/>
    <property type="match status" value="1"/>
</dbReference>
<dbReference type="RefSeq" id="WP_323076306.1">
    <property type="nucleotide sequence ID" value="NZ_CBCSKM010000006.1"/>
</dbReference>
<dbReference type="InterPro" id="IPR000515">
    <property type="entry name" value="MetI-like"/>
</dbReference>
<feature type="transmembrane region" description="Helical" evidence="7">
    <location>
        <begin position="204"/>
        <end position="228"/>
    </location>
</feature>
<organism evidence="9 10">
    <name type="scientific">Paenibacillus phoenicis</name>
    <dbReference type="NCBI Taxonomy" id="554117"/>
    <lineage>
        <taxon>Bacteria</taxon>
        <taxon>Bacillati</taxon>
        <taxon>Bacillota</taxon>
        <taxon>Bacilli</taxon>
        <taxon>Bacillales</taxon>
        <taxon>Paenibacillaceae</taxon>
        <taxon>Paenibacillus</taxon>
    </lineage>
</organism>
<dbReference type="Pfam" id="PF00528">
    <property type="entry name" value="BPD_transp_1"/>
    <property type="match status" value="1"/>
</dbReference>
<feature type="transmembrane region" description="Helical" evidence="7">
    <location>
        <begin position="73"/>
        <end position="95"/>
    </location>
</feature>
<dbReference type="EMBL" id="JAYERP010000001">
    <property type="protein sequence ID" value="MEA3569072.1"/>
    <property type="molecule type" value="Genomic_DNA"/>
</dbReference>
<dbReference type="SUPFAM" id="SSF161098">
    <property type="entry name" value="MetI-like"/>
    <property type="match status" value="1"/>
</dbReference>
<evidence type="ECO:0000259" key="8">
    <source>
        <dbReference type="PROSITE" id="PS50928"/>
    </source>
</evidence>
<name>A0ABU5PH03_9BACL</name>
<keyword evidence="6 7" id="KW-0472">Membrane</keyword>
<comment type="subcellular location">
    <subcellularLocation>
        <location evidence="1 7">Cell membrane</location>
        <topology evidence="1 7">Multi-pass membrane protein</topology>
    </subcellularLocation>
</comment>